<feature type="domain" description="TonB-dependent receptor-like beta-barrel" evidence="10">
    <location>
        <begin position="443"/>
        <end position="906"/>
    </location>
</feature>
<dbReference type="SUPFAM" id="SSF49464">
    <property type="entry name" value="Carboxypeptidase regulatory domain-like"/>
    <property type="match status" value="1"/>
</dbReference>
<dbReference type="GO" id="GO:0009279">
    <property type="term" value="C:cell outer membrane"/>
    <property type="evidence" value="ECO:0007669"/>
    <property type="project" value="UniProtKB-SubCell"/>
</dbReference>
<dbReference type="AlphaFoldDB" id="A0A1G9LEQ2"/>
<accession>A0A1G9LEQ2</accession>
<dbReference type="OrthoDB" id="9768177at2"/>
<evidence type="ECO:0000256" key="4">
    <source>
        <dbReference type="ARBA" id="ARBA00022692"/>
    </source>
</evidence>
<dbReference type="NCBIfam" id="TIGR04056">
    <property type="entry name" value="OMP_RagA_SusC"/>
    <property type="match status" value="1"/>
</dbReference>
<sequence length="1062" mass="114618">MKNQLSFSRSCEDSLNYPHYEPLKFITLAMLLISTALHANTTEAFRLTTSEHVSNIDGTVQQEISGTVTDDSGVPLPGASVVEKGTTNGTQTDFDGNYTLAVENANAILEFSYIGYAAQEVAVNGQSNIDAQLVASQAELDEVVVVGYGTQKKSNVSGSIVSVKAEELAKVQSPTFDAALQGKVPGVYISSNGGQPGGGIAVRIRGVGSINNSNPLYVIDGVVVPSGNSENSNPLVSINPNDIETIDILKDAASTAIYGARAANGVVLITTKRGQVGKPKVTYNVYGGFQKPIGNLPPPMNAEQFAENMNLAFTAAGEDAPFTDPAALGKGADYLGAVVNTGWITDHQLAVSGGSENHRYYTSLNYFDNEGIMLETFQKRFSVRVNTDNTITKGIKIGNSLAFSRGSRFDNNAGNRTFIHGAFTSLYQAIPTTPIYDPSTSTGYGGPTDLRLERTRNPLSQYELPTRENITDRLLGNVYLELTPLKGLVFRSAFSTDISNDRVYSYTPIWEEGLLNSGGLSNITQNRFNSFFWSLENTLTYSGSIGKHNFVATVGGSSQASEYNELRANASYDTDVFTEIVLGAVQDQTTSASSEESLTSLFGRLTYDYDNKYLLTAAVRRDGSSKFGPNNKFGVFPSFTLGWRVSQENFWNPDGTITDLKLRGGWGQVGSDAIGNFRYLARLNTQFDYAFGNETGVSSLGAALEDLANPNVKWETATEYNFGLDASFFNGKLTFTGEYYDRSRTDMLLVLPLAGVSGLNETVDNVGEVVNKGLEFSLGYQGGKDDFTYDFSANLSTINSEVVDLGGRDEIAAFSYSGSGATVVIRPGEPLGVFLGRRTEGLFQTQEEVDAANAIDGNPDTPYQNLGTGPGDFKWRDLDGDGRVTNDDKEIIGSPVPDFTYGFGGNFRYKAVDLSLQFFGVQGNDIFNIARSNIEASGRAFNKSSVVVNAWNGPGTSNSIPRPQVQDPNQNTILGDHLVEDGSYLRLRTLQVGFNVPSKPLSTVGMSNARIYISGQNVLTWTKFTGIDPEVGLDEGNSAVAGIYNDLYPQVQTWSVGLNVGF</sequence>
<evidence type="ECO:0000313" key="12">
    <source>
        <dbReference type="EMBL" id="SDL60346.1"/>
    </source>
</evidence>
<keyword evidence="2 8" id="KW-0813">Transport</keyword>
<dbReference type="Gene3D" id="2.170.130.10">
    <property type="entry name" value="TonB-dependent receptor, plug domain"/>
    <property type="match status" value="1"/>
</dbReference>
<reference evidence="12 13" key="1">
    <citation type="submission" date="2016-10" db="EMBL/GenBank/DDBJ databases">
        <authorList>
            <person name="de Groot N.N."/>
        </authorList>
    </citation>
    <scope>NUCLEOTIDE SEQUENCE [LARGE SCALE GENOMIC DNA]</scope>
    <source>
        <strain evidence="12 13">DSM 19886</strain>
    </source>
</reference>
<dbReference type="STRING" id="192904.SAMN04488514_10233"/>
<evidence type="ECO:0000256" key="9">
    <source>
        <dbReference type="RuleBase" id="RU003357"/>
    </source>
</evidence>
<dbReference type="PROSITE" id="PS52016">
    <property type="entry name" value="TONB_DEPENDENT_REC_3"/>
    <property type="match status" value="1"/>
</dbReference>
<dbReference type="InterPro" id="IPR000531">
    <property type="entry name" value="Beta-barrel_TonB"/>
</dbReference>
<evidence type="ECO:0000256" key="7">
    <source>
        <dbReference type="ARBA" id="ARBA00023237"/>
    </source>
</evidence>
<dbReference type="EMBL" id="FNGV01000002">
    <property type="protein sequence ID" value="SDL60346.1"/>
    <property type="molecule type" value="Genomic_DNA"/>
</dbReference>
<dbReference type="NCBIfam" id="TIGR04057">
    <property type="entry name" value="SusC_RagA_signa"/>
    <property type="match status" value="1"/>
</dbReference>
<dbReference type="Pfam" id="PF13715">
    <property type="entry name" value="CarbopepD_reg_2"/>
    <property type="match status" value="1"/>
</dbReference>
<dbReference type="Gene3D" id="2.60.40.1120">
    <property type="entry name" value="Carboxypeptidase-like, regulatory domain"/>
    <property type="match status" value="1"/>
</dbReference>
<comment type="similarity">
    <text evidence="8 9">Belongs to the TonB-dependent receptor family.</text>
</comment>
<dbReference type="Proteomes" id="UP000199440">
    <property type="component" value="Unassembled WGS sequence"/>
</dbReference>
<dbReference type="Gene3D" id="2.40.170.20">
    <property type="entry name" value="TonB-dependent receptor, beta-barrel domain"/>
    <property type="match status" value="1"/>
</dbReference>
<proteinExistence type="inferred from homology"/>
<evidence type="ECO:0000256" key="8">
    <source>
        <dbReference type="PROSITE-ProRule" id="PRU01360"/>
    </source>
</evidence>
<dbReference type="InterPro" id="IPR008969">
    <property type="entry name" value="CarboxyPept-like_regulatory"/>
</dbReference>
<dbReference type="SUPFAM" id="SSF56935">
    <property type="entry name" value="Porins"/>
    <property type="match status" value="1"/>
</dbReference>
<dbReference type="FunFam" id="2.60.40.1120:FF:000003">
    <property type="entry name" value="Outer membrane protein Omp121"/>
    <property type="match status" value="1"/>
</dbReference>
<keyword evidence="13" id="KW-1185">Reference proteome</keyword>
<keyword evidence="4 8" id="KW-0812">Transmembrane</keyword>
<dbReference type="InterPro" id="IPR037066">
    <property type="entry name" value="Plug_dom_sf"/>
</dbReference>
<dbReference type="Pfam" id="PF07715">
    <property type="entry name" value="Plug"/>
    <property type="match status" value="1"/>
</dbReference>
<evidence type="ECO:0000256" key="5">
    <source>
        <dbReference type="ARBA" id="ARBA00023077"/>
    </source>
</evidence>
<dbReference type="InterPro" id="IPR023996">
    <property type="entry name" value="TonB-dep_OMP_SusC/RagA"/>
</dbReference>
<evidence type="ECO:0000313" key="13">
    <source>
        <dbReference type="Proteomes" id="UP000199440"/>
    </source>
</evidence>
<evidence type="ECO:0000256" key="3">
    <source>
        <dbReference type="ARBA" id="ARBA00022452"/>
    </source>
</evidence>
<evidence type="ECO:0000259" key="10">
    <source>
        <dbReference type="Pfam" id="PF00593"/>
    </source>
</evidence>
<evidence type="ECO:0000256" key="2">
    <source>
        <dbReference type="ARBA" id="ARBA00022448"/>
    </source>
</evidence>
<feature type="domain" description="TonB-dependent receptor plug" evidence="11">
    <location>
        <begin position="153"/>
        <end position="266"/>
    </location>
</feature>
<dbReference type="InterPro" id="IPR023997">
    <property type="entry name" value="TonB-dep_OMP_SusC/RagA_CS"/>
</dbReference>
<evidence type="ECO:0000259" key="11">
    <source>
        <dbReference type="Pfam" id="PF07715"/>
    </source>
</evidence>
<comment type="subcellular location">
    <subcellularLocation>
        <location evidence="1 8">Cell outer membrane</location>
        <topology evidence="1 8">Multi-pass membrane protein</topology>
    </subcellularLocation>
</comment>
<keyword evidence="7 8" id="KW-0998">Cell outer membrane</keyword>
<dbReference type="InterPro" id="IPR036942">
    <property type="entry name" value="Beta-barrel_TonB_sf"/>
</dbReference>
<protein>
    <submittedName>
        <fullName evidence="12">TonB-linked outer membrane protein, SusC/RagA family</fullName>
    </submittedName>
</protein>
<evidence type="ECO:0000256" key="6">
    <source>
        <dbReference type="ARBA" id="ARBA00023136"/>
    </source>
</evidence>
<name>A0A1G9LEQ2_9FLAO</name>
<dbReference type="InterPro" id="IPR012910">
    <property type="entry name" value="Plug_dom"/>
</dbReference>
<dbReference type="Pfam" id="PF00593">
    <property type="entry name" value="TonB_dep_Rec_b-barrel"/>
    <property type="match status" value="1"/>
</dbReference>
<dbReference type="RefSeq" id="WP_089886321.1">
    <property type="nucleotide sequence ID" value="NZ_FNGV01000002.1"/>
</dbReference>
<gene>
    <name evidence="12" type="ORF">SAMN04488514_10233</name>
</gene>
<evidence type="ECO:0000256" key="1">
    <source>
        <dbReference type="ARBA" id="ARBA00004571"/>
    </source>
</evidence>
<keyword evidence="6 8" id="KW-0472">Membrane</keyword>
<keyword evidence="3 8" id="KW-1134">Transmembrane beta strand</keyword>
<organism evidence="12 13">
    <name type="scientific">Kriegella aquimaris</name>
    <dbReference type="NCBI Taxonomy" id="192904"/>
    <lineage>
        <taxon>Bacteria</taxon>
        <taxon>Pseudomonadati</taxon>
        <taxon>Bacteroidota</taxon>
        <taxon>Flavobacteriia</taxon>
        <taxon>Flavobacteriales</taxon>
        <taxon>Flavobacteriaceae</taxon>
        <taxon>Kriegella</taxon>
    </lineage>
</organism>
<keyword evidence="5 9" id="KW-0798">TonB box</keyword>
<dbReference type="InterPro" id="IPR039426">
    <property type="entry name" value="TonB-dep_rcpt-like"/>
</dbReference>